<reference evidence="4" key="1">
    <citation type="journal article" date="2020" name="Stud. Mycol.">
        <title>101 Dothideomycetes genomes: a test case for predicting lifestyles and emergence of pathogens.</title>
        <authorList>
            <person name="Haridas S."/>
            <person name="Albert R."/>
            <person name="Binder M."/>
            <person name="Bloem J."/>
            <person name="Labutti K."/>
            <person name="Salamov A."/>
            <person name="Andreopoulos B."/>
            <person name="Baker S."/>
            <person name="Barry K."/>
            <person name="Bills G."/>
            <person name="Bluhm B."/>
            <person name="Cannon C."/>
            <person name="Castanera R."/>
            <person name="Culley D."/>
            <person name="Daum C."/>
            <person name="Ezra D."/>
            <person name="Gonzalez J."/>
            <person name="Henrissat B."/>
            <person name="Kuo A."/>
            <person name="Liang C."/>
            <person name="Lipzen A."/>
            <person name="Lutzoni F."/>
            <person name="Magnuson J."/>
            <person name="Mondo S."/>
            <person name="Nolan M."/>
            <person name="Ohm R."/>
            <person name="Pangilinan J."/>
            <person name="Park H.-J."/>
            <person name="Ramirez L."/>
            <person name="Alfaro M."/>
            <person name="Sun H."/>
            <person name="Tritt A."/>
            <person name="Yoshinaga Y."/>
            <person name="Zwiers L.-H."/>
            <person name="Turgeon B."/>
            <person name="Goodwin S."/>
            <person name="Spatafora J."/>
            <person name="Crous P."/>
            <person name="Grigoriev I."/>
        </authorList>
    </citation>
    <scope>NUCLEOTIDE SEQUENCE</scope>
    <source>
        <strain evidence="4">CBS 110217</strain>
    </source>
</reference>
<dbReference type="Proteomes" id="UP000799777">
    <property type="component" value="Unassembled WGS sequence"/>
</dbReference>
<keyword evidence="3" id="KW-0560">Oxidoreductase</keyword>
<accession>A0A9P4LMN3</accession>
<evidence type="ECO:0000256" key="3">
    <source>
        <dbReference type="ARBA" id="ARBA00023002"/>
    </source>
</evidence>
<evidence type="ECO:0000313" key="5">
    <source>
        <dbReference type="Proteomes" id="UP000799777"/>
    </source>
</evidence>
<dbReference type="PRINTS" id="PR00081">
    <property type="entry name" value="GDHRDH"/>
</dbReference>
<dbReference type="SUPFAM" id="SSF51735">
    <property type="entry name" value="NAD(P)-binding Rossmann-fold domains"/>
    <property type="match status" value="1"/>
</dbReference>
<sequence>MTSVFRPSARALITGGASGVGLAVAELCLKHSMKVTIADFNQETLDLAQKNLKGDVKCVKSDVGDRTAWKKLKEQVGDVDFLMLNAGVTAKGSWGDEEYFDKILHTNLNGVINGLNTYAPSFQSRTSKEPSAIIITGSKQGITNPPGNVAYNASKAAVKALAEHLSFDLKDTNVGVHMLVPGWTFTGLSGNVPGTDKQKPDGAWSGAQVADYMYKKMGEGKFYIICPDNDVSEETDKKRMLWTVGDIVNGRPPLTRWRPEFKEEAEEWMAKQNV</sequence>
<keyword evidence="2" id="KW-0521">NADP</keyword>
<gene>
    <name evidence="4" type="ORF">EK21DRAFT_66786</name>
</gene>
<dbReference type="GO" id="GO:0050664">
    <property type="term" value="F:oxidoreductase activity, acting on NAD(P)H, oxygen as acceptor"/>
    <property type="evidence" value="ECO:0007669"/>
    <property type="project" value="TreeGrafter"/>
</dbReference>
<dbReference type="EMBL" id="ML978196">
    <property type="protein sequence ID" value="KAF2029867.1"/>
    <property type="molecule type" value="Genomic_DNA"/>
</dbReference>
<evidence type="ECO:0000313" key="4">
    <source>
        <dbReference type="EMBL" id="KAF2029867.1"/>
    </source>
</evidence>
<dbReference type="InterPro" id="IPR002347">
    <property type="entry name" value="SDR_fam"/>
</dbReference>
<protein>
    <submittedName>
        <fullName evidence="4">NAD(P)-binding protein</fullName>
    </submittedName>
</protein>
<dbReference type="AlphaFoldDB" id="A0A9P4LMN3"/>
<dbReference type="GO" id="GO:0016616">
    <property type="term" value="F:oxidoreductase activity, acting on the CH-OH group of donors, NAD or NADP as acceptor"/>
    <property type="evidence" value="ECO:0007669"/>
    <property type="project" value="UniProtKB-ARBA"/>
</dbReference>
<dbReference type="PANTHER" id="PTHR43008">
    <property type="entry name" value="BENZIL REDUCTASE"/>
    <property type="match status" value="1"/>
</dbReference>
<proteinExistence type="inferred from homology"/>
<evidence type="ECO:0000256" key="2">
    <source>
        <dbReference type="ARBA" id="ARBA00022857"/>
    </source>
</evidence>
<evidence type="ECO:0000256" key="1">
    <source>
        <dbReference type="ARBA" id="ARBA00006484"/>
    </source>
</evidence>
<dbReference type="PANTHER" id="PTHR43008:SF7">
    <property type="entry name" value="SHORT CHAIN DEHYDROGENASE_REDUCTASE (AFU_ORTHOLOGUE AFUA_2G00830)"/>
    <property type="match status" value="1"/>
</dbReference>
<organism evidence="4 5">
    <name type="scientific">Setomelanomma holmii</name>
    <dbReference type="NCBI Taxonomy" id="210430"/>
    <lineage>
        <taxon>Eukaryota</taxon>
        <taxon>Fungi</taxon>
        <taxon>Dikarya</taxon>
        <taxon>Ascomycota</taxon>
        <taxon>Pezizomycotina</taxon>
        <taxon>Dothideomycetes</taxon>
        <taxon>Pleosporomycetidae</taxon>
        <taxon>Pleosporales</taxon>
        <taxon>Pleosporineae</taxon>
        <taxon>Phaeosphaeriaceae</taxon>
        <taxon>Setomelanomma</taxon>
    </lineage>
</organism>
<dbReference type="InterPro" id="IPR020904">
    <property type="entry name" value="Sc_DH/Rdtase_CS"/>
</dbReference>
<dbReference type="Pfam" id="PF00106">
    <property type="entry name" value="adh_short"/>
    <property type="match status" value="1"/>
</dbReference>
<dbReference type="Gene3D" id="3.40.50.720">
    <property type="entry name" value="NAD(P)-binding Rossmann-like Domain"/>
    <property type="match status" value="1"/>
</dbReference>
<comment type="caution">
    <text evidence="4">The sequence shown here is derived from an EMBL/GenBank/DDBJ whole genome shotgun (WGS) entry which is preliminary data.</text>
</comment>
<dbReference type="PROSITE" id="PS00061">
    <property type="entry name" value="ADH_SHORT"/>
    <property type="match status" value="1"/>
</dbReference>
<dbReference type="OrthoDB" id="5307821at2759"/>
<dbReference type="InterPro" id="IPR036291">
    <property type="entry name" value="NAD(P)-bd_dom_sf"/>
</dbReference>
<keyword evidence="5" id="KW-1185">Reference proteome</keyword>
<name>A0A9P4LMN3_9PLEO</name>
<dbReference type="CDD" id="cd05233">
    <property type="entry name" value="SDR_c"/>
    <property type="match status" value="1"/>
</dbReference>
<comment type="similarity">
    <text evidence="1">Belongs to the short-chain dehydrogenases/reductases (SDR) family.</text>
</comment>